<dbReference type="GO" id="GO:0046872">
    <property type="term" value="F:metal ion binding"/>
    <property type="evidence" value="ECO:0007669"/>
    <property type="project" value="UniProtKB-UniRule"/>
</dbReference>
<evidence type="ECO:0000256" key="8">
    <source>
        <dbReference type="ARBA" id="ARBA00022982"/>
    </source>
</evidence>
<keyword evidence="11 14" id="KW-0411">Iron-sulfur</keyword>
<evidence type="ECO:0000256" key="15">
    <source>
        <dbReference type="PIRSR" id="PIRSR006439-50"/>
    </source>
</evidence>
<feature type="domain" description="4Fe-4S ferredoxin-type" evidence="16">
    <location>
        <begin position="559"/>
        <end position="588"/>
    </location>
</feature>
<dbReference type="PIRSF" id="PIRSF006439">
    <property type="entry name" value="Indolepyruvate_ferr_oxidored"/>
    <property type="match status" value="1"/>
</dbReference>
<dbReference type="InterPro" id="IPR045025">
    <property type="entry name" value="HACL1-like"/>
</dbReference>
<comment type="subunit">
    <text evidence="2">Heterodimer of the IorA and IorB subunits.</text>
</comment>
<accession>A0AAC9HIY3</accession>
<dbReference type="GO" id="GO:0043805">
    <property type="term" value="F:indolepyruvate ferredoxin oxidoreductase activity"/>
    <property type="evidence" value="ECO:0007669"/>
    <property type="project" value="UniProtKB-UniRule"/>
</dbReference>
<keyword evidence="9 14" id="KW-0560">Oxidoreductase</keyword>
<dbReference type="EMBL" id="VCDX01000001">
    <property type="protein sequence ID" value="TYL15660.1"/>
    <property type="molecule type" value="Genomic_DNA"/>
</dbReference>
<evidence type="ECO:0000256" key="10">
    <source>
        <dbReference type="ARBA" id="ARBA00023004"/>
    </source>
</evidence>
<feature type="binding site" evidence="15">
    <location>
        <position position="574"/>
    </location>
    <ligand>
        <name>[4Fe-4S] cluster</name>
        <dbReference type="ChEBI" id="CHEBI:49883"/>
        <label>2</label>
    </ligand>
</feature>
<evidence type="ECO:0000256" key="6">
    <source>
        <dbReference type="ARBA" id="ARBA00022485"/>
    </source>
</evidence>
<feature type="binding site" evidence="15">
    <location>
        <position position="571"/>
    </location>
    <ligand>
        <name>[4Fe-4S] cluster</name>
        <dbReference type="ChEBI" id="CHEBI:49883"/>
        <label>2</label>
    </ligand>
</feature>
<dbReference type="Proteomes" id="UP000094598">
    <property type="component" value="Chromosome"/>
</dbReference>
<name>A0AAC9HIY3_NEOTH</name>
<evidence type="ECO:0000313" key="19">
    <source>
        <dbReference type="Proteomes" id="UP000094598"/>
    </source>
</evidence>
<dbReference type="PROSITE" id="PS51379">
    <property type="entry name" value="4FE4S_FER_2"/>
    <property type="match status" value="2"/>
</dbReference>
<dbReference type="RefSeq" id="WP_069590675.1">
    <property type="nucleotide sequence ID" value="NZ_CP017019.1"/>
</dbReference>
<evidence type="ECO:0000313" key="17">
    <source>
        <dbReference type="EMBL" id="AOQ24802.1"/>
    </source>
</evidence>
<evidence type="ECO:0000313" key="18">
    <source>
        <dbReference type="EMBL" id="TYL15660.1"/>
    </source>
</evidence>
<feature type="binding site" evidence="15">
    <location>
        <position position="550"/>
    </location>
    <ligand>
        <name>[4Fe-4S] cluster</name>
        <dbReference type="ChEBI" id="CHEBI:49883"/>
        <label>2</label>
    </ligand>
</feature>
<feature type="binding site" evidence="15">
    <location>
        <position position="545"/>
    </location>
    <ligand>
        <name>[4Fe-4S] cluster</name>
        <dbReference type="ChEBI" id="CHEBI:49883"/>
        <label>1</label>
    </ligand>
</feature>
<dbReference type="AlphaFoldDB" id="A0AAC9HIY3"/>
<dbReference type="InterPro" id="IPR017896">
    <property type="entry name" value="4Fe4S_Fe-S-bd"/>
</dbReference>
<keyword evidence="6 14" id="KW-0004">4Fe-4S</keyword>
<dbReference type="PANTHER" id="PTHR43710:SF5">
    <property type="entry name" value="INDOLEPYRUVATE FERREDOXIN OXIDOREDUCTASE ALPHA SUBUNIT"/>
    <property type="match status" value="1"/>
</dbReference>
<dbReference type="EMBL" id="CP017019">
    <property type="protein sequence ID" value="AOQ24802.1"/>
    <property type="molecule type" value="Genomic_DNA"/>
</dbReference>
<keyword evidence="20" id="KW-1185">Reference proteome</keyword>
<dbReference type="Pfam" id="PF00037">
    <property type="entry name" value="Fer4"/>
    <property type="match status" value="1"/>
</dbReference>
<dbReference type="InterPro" id="IPR009014">
    <property type="entry name" value="Transketo_C/PFOR_II"/>
</dbReference>
<organism evidence="17 19">
    <name type="scientific">Neomoorella thermoacetica</name>
    <name type="common">Clostridium thermoaceticum</name>
    <dbReference type="NCBI Taxonomy" id="1525"/>
    <lineage>
        <taxon>Bacteria</taxon>
        <taxon>Bacillati</taxon>
        <taxon>Bacillota</taxon>
        <taxon>Clostridia</taxon>
        <taxon>Neomoorellales</taxon>
        <taxon>Neomoorellaceae</taxon>
        <taxon>Neomoorella</taxon>
    </lineage>
</organism>
<dbReference type="CDD" id="cd07034">
    <property type="entry name" value="TPP_PYR_PFOR_IOR-alpha_like"/>
    <property type="match status" value="1"/>
</dbReference>
<keyword evidence="10 14" id="KW-0408">Iron</keyword>
<evidence type="ECO:0000256" key="1">
    <source>
        <dbReference type="ARBA" id="ARBA00002995"/>
    </source>
</evidence>
<dbReference type="EC" id="1.2.7.8" evidence="3 14"/>
<keyword evidence="8 14" id="KW-0249">Electron transport</keyword>
<gene>
    <name evidence="17" type="ORF">Maut_02379</name>
    <name evidence="18" type="ORF">MTAT_03940</name>
</gene>
<dbReference type="InterPro" id="IPR011766">
    <property type="entry name" value="TPP_enzyme_TPP-bd"/>
</dbReference>
<feature type="binding site" evidence="15">
    <location>
        <position position="539"/>
    </location>
    <ligand>
        <name>[4Fe-4S] cluster</name>
        <dbReference type="ChEBI" id="CHEBI:49883"/>
        <label>1</label>
    </ligand>
</feature>
<evidence type="ECO:0000256" key="12">
    <source>
        <dbReference type="ARBA" id="ARBA00030514"/>
    </source>
</evidence>
<evidence type="ECO:0000256" key="3">
    <source>
        <dbReference type="ARBA" id="ARBA00012812"/>
    </source>
</evidence>
<feature type="domain" description="4Fe-4S ferredoxin-type" evidence="16">
    <location>
        <begin position="530"/>
        <end position="558"/>
    </location>
</feature>
<dbReference type="SUPFAM" id="SSF52922">
    <property type="entry name" value="TK C-terminal domain-like"/>
    <property type="match status" value="1"/>
</dbReference>
<dbReference type="Gene3D" id="3.30.70.20">
    <property type="match status" value="1"/>
</dbReference>
<reference evidence="18 20" key="2">
    <citation type="submission" date="2019-05" db="EMBL/GenBank/DDBJ databases">
        <title>Genome sequence of Moorella thermoacetica ATCC 33924.</title>
        <authorList>
            <person name="Poehlein A."/>
            <person name="Bengelsdorf F.R."/>
            <person name="Duerre P."/>
            <person name="Daniel R."/>
        </authorList>
    </citation>
    <scope>NUCLEOTIDE SEQUENCE [LARGE SCALE GENOMIC DNA]</scope>
    <source>
        <strain evidence="18 20">ATCC 33924</strain>
    </source>
</reference>
<comment type="cofactor">
    <cofactor evidence="14 15">
        <name>[4Fe-4S] cluster</name>
        <dbReference type="ChEBI" id="CHEBI:49883"/>
    </cofactor>
    <text evidence="14 15">Binds 2 [4Fe-4S] clusters. In this family the first cluster has a non-standard and varying [4Fe-4S] binding motif CX(2)CX(2)CX(4-5)CP.</text>
</comment>
<evidence type="ECO:0000256" key="9">
    <source>
        <dbReference type="ARBA" id="ARBA00023002"/>
    </source>
</evidence>
<evidence type="ECO:0000256" key="5">
    <source>
        <dbReference type="ARBA" id="ARBA00022448"/>
    </source>
</evidence>
<keyword evidence="7 14" id="KW-0479">Metal-binding</keyword>
<evidence type="ECO:0000256" key="7">
    <source>
        <dbReference type="ARBA" id="ARBA00022723"/>
    </source>
</evidence>
<keyword evidence="5 14" id="KW-0813">Transport</keyword>
<dbReference type="PANTHER" id="PTHR43710">
    <property type="entry name" value="2-HYDROXYACYL-COA LYASE"/>
    <property type="match status" value="1"/>
</dbReference>
<evidence type="ECO:0000256" key="4">
    <source>
        <dbReference type="ARBA" id="ARBA00017710"/>
    </source>
</evidence>
<evidence type="ECO:0000259" key="16">
    <source>
        <dbReference type="PROSITE" id="PS51379"/>
    </source>
</evidence>
<dbReference type="Pfam" id="PF02775">
    <property type="entry name" value="TPP_enzyme_C"/>
    <property type="match status" value="1"/>
</dbReference>
<evidence type="ECO:0000256" key="2">
    <source>
        <dbReference type="ARBA" id="ARBA00011238"/>
    </source>
</evidence>
<dbReference type="CDD" id="cd02008">
    <property type="entry name" value="TPP_IOR_alpha"/>
    <property type="match status" value="1"/>
</dbReference>
<dbReference type="SUPFAM" id="SSF52518">
    <property type="entry name" value="Thiamin diphosphate-binding fold (THDP-binding)"/>
    <property type="match status" value="2"/>
</dbReference>
<dbReference type="InterPro" id="IPR017721">
    <property type="entry name" value="IorA"/>
</dbReference>
<dbReference type="Gene3D" id="3.40.50.970">
    <property type="match status" value="2"/>
</dbReference>
<evidence type="ECO:0000256" key="11">
    <source>
        <dbReference type="ARBA" id="ARBA00023014"/>
    </source>
</evidence>
<dbReference type="Proteomes" id="UP000322283">
    <property type="component" value="Unassembled WGS sequence"/>
</dbReference>
<comment type="function">
    <text evidence="1 14">Catalyzes the ferredoxin-dependent oxidative decarboxylation of arylpyruvates.</text>
</comment>
<dbReference type="InterPro" id="IPR002880">
    <property type="entry name" value="Pyrv_Fd/Flavodoxin_OxRdtase_N"/>
</dbReference>
<dbReference type="InterPro" id="IPR029061">
    <property type="entry name" value="THDP-binding"/>
</dbReference>
<dbReference type="Pfam" id="PF01855">
    <property type="entry name" value="POR_N"/>
    <property type="match status" value="1"/>
</dbReference>
<evidence type="ECO:0000256" key="13">
    <source>
        <dbReference type="ARBA" id="ARBA00048332"/>
    </source>
</evidence>
<dbReference type="FunFam" id="3.40.50.970:FF:000039">
    <property type="entry name" value="Indolepyruvate oxidoreductase subunit IorA"/>
    <property type="match status" value="1"/>
</dbReference>
<evidence type="ECO:0000256" key="14">
    <source>
        <dbReference type="PIRNR" id="PIRNR006439"/>
    </source>
</evidence>
<sequence length="593" mass="64863">MEKVILTGNEAVALGAWEAGVGLGIGYPGTPSTEILEALNGYEGPEVSWAVNEKVALEEAYGASLGGWRSLVTMKHVGLNVASDPLFTAAYLGVNGGLVIAVADDPGMHSSQNEQDNRWYALHAKVPMLEPADSAECRAYTSLAFTLSEVHDMPVLLRLVTRVSHSRGLVNRRETQVYNRAERPYERNPQKYVSLPAHCRVRRQDLERNLQSLMADDRARKLNIMEITNPEIGIITSGASYNYVKEIYGDRYSILKLGLVYPLDEEIIREFASRVNKLLVVEELDPYLELHIKSMGIPCEGKKYIPAMYELNPQIIAQSLKKVGLQPQREDAPVVDNPVTDLPPRPPLLCAGCPHRGFFYMAAREKINLTGDIGCYTLGAMPPLNAIETCVCMGGGFTVGAGLSLSLSGANKVFGVLGDSTFYHSGMTGALEAVYNKRNLVPVILDNQITAMTGHQENPGTGHMLNGTPTIAQDVARILQAFGYEQVFNVNAYNLQEIHEAIKQAREAKGQVAIVVKGPCRLLKGVEKGAARFIDTEKCKDCRLCLRLGCPAIYLVQGRHPGINKEMCVGCGLCDQVCHHGAITSNLVKEGER</sequence>
<feature type="binding site" evidence="15">
    <location>
        <position position="578"/>
    </location>
    <ligand>
        <name>[4Fe-4S] cluster</name>
        <dbReference type="ChEBI" id="CHEBI:49883"/>
        <label>1</label>
    </ligand>
</feature>
<feature type="binding site" evidence="15">
    <location>
        <position position="542"/>
    </location>
    <ligand>
        <name>[4Fe-4S] cluster</name>
        <dbReference type="ChEBI" id="CHEBI:49883"/>
        <label>1</label>
    </ligand>
</feature>
<reference evidence="17 19" key="1">
    <citation type="submission" date="2016-08" db="EMBL/GenBank/DDBJ databases">
        <title>Moorella thermoacetica DSM 103132.</title>
        <authorList>
            <person name="Jendresen C.B."/>
            <person name="Redl S.M."/>
            <person name="Jensen T.O."/>
            <person name="Nielsen A.T."/>
        </authorList>
    </citation>
    <scope>NUCLEOTIDE SEQUENCE [LARGE SCALE GENOMIC DNA]</scope>
    <source>
        <strain evidence="17 19">DSM 103132</strain>
    </source>
</reference>
<dbReference type="GO" id="GO:0051539">
    <property type="term" value="F:4 iron, 4 sulfur cluster binding"/>
    <property type="evidence" value="ECO:0007669"/>
    <property type="project" value="UniProtKB-UniRule"/>
</dbReference>
<evidence type="ECO:0000313" key="20">
    <source>
        <dbReference type="Proteomes" id="UP000322283"/>
    </source>
</evidence>
<feature type="binding site" evidence="15">
    <location>
        <position position="568"/>
    </location>
    <ligand>
        <name>[4Fe-4S] cluster</name>
        <dbReference type="ChEBI" id="CHEBI:49883"/>
        <label>2</label>
    </ligand>
</feature>
<comment type="catalytic activity">
    <reaction evidence="13 14">
        <text>indole-3-pyruvate + 2 oxidized [2Fe-2S]-[ferredoxin] + CoA = (indol-3-yl)acetyl-CoA + 2 reduced [2Fe-2S]-[ferredoxin] + CO2 + H(+)</text>
        <dbReference type="Rhea" id="RHEA:12645"/>
        <dbReference type="Rhea" id="RHEA-COMP:10000"/>
        <dbReference type="Rhea" id="RHEA-COMP:10001"/>
        <dbReference type="ChEBI" id="CHEBI:15378"/>
        <dbReference type="ChEBI" id="CHEBI:16526"/>
        <dbReference type="ChEBI" id="CHEBI:17640"/>
        <dbReference type="ChEBI" id="CHEBI:33737"/>
        <dbReference type="ChEBI" id="CHEBI:33738"/>
        <dbReference type="ChEBI" id="CHEBI:57271"/>
        <dbReference type="ChEBI" id="CHEBI:57287"/>
        <dbReference type="EC" id="1.2.7.8"/>
    </reaction>
</comment>
<proteinExistence type="predicted"/>
<dbReference type="GO" id="GO:0030976">
    <property type="term" value="F:thiamine pyrophosphate binding"/>
    <property type="evidence" value="ECO:0007669"/>
    <property type="project" value="InterPro"/>
</dbReference>
<protein>
    <recommendedName>
        <fullName evidence="4 14">Indolepyruvate oxidoreductase subunit IorA</fullName>
        <shortName evidence="14">IOR</shortName>
        <ecNumber evidence="3 14">1.2.7.8</ecNumber>
    </recommendedName>
    <alternativeName>
        <fullName evidence="12 14">Indolepyruvate ferredoxin oxidoreductase subunit alpha</fullName>
    </alternativeName>
</protein>